<protein>
    <recommendedName>
        <fullName evidence="3">NACHT domain-containing protein</fullName>
    </recommendedName>
</protein>
<dbReference type="SMART" id="SM00248">
    <property type="entry name" value="ANK"/>
    <property type="match status" value="10"/>
</dbReference>
<dbReference type="SUPFAM" id="SSF48403">
    <property type="entry name" value="Ankyrin repeat"/>
    <property type="match status" value="1"/>
</dbReference>
<evidence type="ECO:0000256" key="1">
    <source>
        <dbReference type="ARBA" id="ARBA00022737"/>
    </source>
</evidence>
<dbReference type="Pfam" id="PF00023">
    <property type="entry name" value="Ank"/>
    <property type="match status" value="2"/>
</dbReference>
<dbReference type="OrthoDB" id="1577640at2759"/>
<name>A0A177ERQ2_9EURO</name>
<dbReference type="PROSITE" id="PS50088">
    <property type="entry name" value="ANK_REPEAT"/>
    <property type="match status" value="6"/>
</dbReference>
<feature type="repeat" description="ANK" evidence="2">
    <location>
        <begin position="1010"/>
        <end position="1042"/>
    </location>
</feature>
<gene>
    <name evidence="4" type="ORF">AYO21_11205</name>
</gene>
<dbReference type="InterPro" id="IPR031348">
    <property type="entry name" value="PigL_N"/>
</dbReference>
<feature type="repeat" description="ANK" evidence="2">
    <location>
        <begin position="913"/>
        <end position="945"/>
    </location>
</feature>
<keyword evidence="1" id="KW-0677">Repeat</keyword>
<evidence type="ECO:0000313" key="4">
    <source>
        <dbReference type="EMBL" id="OAG34657.1"/>
    </source>
</evidence>
<evidence type="ECO:0000256" key="2">
    <source>
        <dbReference type="PROSITE-ProRule" id="PRU00023"/>
    </source>
</evidence>
<feature type="domain" description="NACHT" evidence="3">
    <location>
        <begin position="220"/>
        <end position="364"/>
    </location>
</feature>
<dbReference type="Pfam" id="PF24883">
    <property type="entry name" value="NPHP3_N"/>
    <property type="match status" value="1"/>
</dbReference>
<dbReference type="EMBL" id="LVKK01000148">
    <property type="protein sequence ID" value="OAG34657.1"/>
    <property type="molecule type" value="Genomic_DNA"/>
</dbReference>
<dbReference type="InterPro" id="IPR054471">
    <property type="entry name" value="GPIID_WHD"/>
</dbReference>
<dbReference type="AlphaFoldDB" id="A0A177ERQ2"/>
<evidence type="ECO:0000259" key="3">
    <source>
        <dbReference type="PROSITE" id="PS50837"/>
    </source>
</evidence>
<dbReference type="PROSITE" id="PS50837">
    <property type="entry name" value="NACHT"/>
    <property type="match status" value="1"/>
</dbReference>
<comment type="caution">
    <text evidence="4">The sequence shown here is derived from an EMBL/GenBank/DDBJ whole genome shotgun (WGS) entry which is preliminary data.</text>
</comment>
<dbReference type="InterPro" id="IPR002110">
    <property type="entry name" value="Ankyrin_rpt"/>
</dbReference>
<dbReference type="PANTHER" id="PTHR10039">
    <property type="entry name" value="AMELOGENIN"/>
    <property type="match status" value="1"/>
</dbReference>
<dbReference type="InterPro" id="IPR036770">
    <property type="entry name" value="Ankyrin_rpt-contain_sf"/>
</dbReference>
<feature type="repeat" description="ANK" evidence="2">
    <location>
        <begin position="946"/>
        <end position="978"/>
    </location>
</feature>
<sequence>MTDPLSVATGVAGLLSLGLQVTESLFEFYTAYKGQDADVARTTTKVEGLLTIFRNLEAALRERTFQPNEQDIVKNIESCIQTCKDAIGELQDECKKLSRGSAGDIKGSLKVAGRRVAYPFRKSTLQKLDEDIGEIRDNLSLALDVLQLKDQKKAQDDIADLKLLLRHVSASQLSTSVREWLKAPDASVNHNAACAKRHPGTGMWFINGSFFTTWLRQDGSFLWLNGPAGCGKSLLCASAIQHTFRQKHSMVNVGIAFFYFTFSDDSKQDESAMLRALLLQLSGQLSNGPALLDRIRTSSTVATPPTDSLLEHLRDLIRRFHHVYILLDALDECPRYSQRDRVLNALQEMRKWSLPGLHLLVTSRDELDIRVSLNPDQNQMLIMKNAGIDQDISDFISSQLEVDPKLRRWQQHHGRIKSALTDRAQGVFRWVECQFESLRRCPRSENHLDRCLRSLPRGLDETYERMLCNIDEDCVEDARRILTLLCFSTRPLKIPELIDGIAVNLNEPAGLDRRRRLHDADDIRTICPGLIEIRFDEVHRPWGNRGYDNVRVTPNVRLAHFSVQEYLESDRITKQKAASFALQSGPANAEIAQIYLVYLLEPGLSLNWASTKRFPLSLLAAQCWCDHYRNAGNAMSSLNGLILRLFRQPDTLHTWMRLNNADKARSFQIWLELMHEPWSPALPILFATFLGLDGVLLELLALEEKTKDRRDLINSLIGRRPLFALGVAAENGHEKLVRLLLDAGADVSAGRHRALRRASENSHTSVVRMLLDADPHRGGLDEALKGAITPYRVHKDISKMLLEAGADPNGCVEGYTTLLAWASLLGDNEAVQLLLNAGADASAVGRRDESALLLAVRNGNENVVKSLLSAGAEVNAVSCDSTALQEAVEYFCSTKMLQVLLSAGADVNAVSFSRCTPLQVASRHAWPEGVKILLNAGADVNPKKSYRTTALYEAVMSCSVEVVKMLLGAGADIDPLDFRRSLLHRASRTGQGEMVEVLLDAGADINATESSRTALHEAAMRDSTEVVEILLNAGADINAVSGLFDTPLERASRLGQWEVVEVLLNAGAIDEGGKARQALETRIPLKEEKWGEDWEGDT</sequence>
<dbReference type="InterPro" id="IPR007111">
    <property type="entry name" value="NACHT_NTPase"/>
</dbReference>
<dbReference type="Pfam" id="PF12796">
    <property type="entry name" value="Ank_2"/>
    <property type="match status" value="3"/>
</dbReference>
<dbReference type="PANTHER" id="PTHR10039:SF16">
    <property type="entry name" value="GPI INOSITOL-DEACYLASE"/>
    <property type="match status" value="1"/>
</dbReference>
<dbReference type="Gene3D" id="3.40.50.300">
    <property type="entry name" value="P-loop containing nucleotide triphosphate hydrolases"/>
    <property type="match status" value="1"/>
</dbReference>
<feature type="repeat" description="ANK" evidence="2">
    <location>
        <begin position="847"/>
        <end position="879"/>
    </location>
</feature>
<evidence type="ECO:0000313" key="5">
    <source>
        <dbReference type="Proteomes" id="UP000077002"/>
    </source>
</evidence>
<dbReference type="Pfam" id="PF22939">
    <property type="entry name" value="WHD_GPIID"/>
    <property type="match status" value="1"/>
</dbReference>
<dbReference type="PROSITE" id="PS50297">
    <property type="entry name" value="ANK_REP_REGION"/>
    <property type="match status" value="6"/>
</dbReference>
<keyword evidence="2" id="KW-0040">ANK repeat</keyword>
<dbReference type="GeneID" id="34606303"/>
<dbReference type="SUPFAM" id="SSF52540">
    <property type="entry name" value="P-loop containing nucleoside triphosphate hydrolases"/>
    <property type="match status" value="1"/>
</dbReference>
<dbReference type="InterPro" id="IPR056884">
    <property type="entry name" value="NPHP3-like_N"/>
</dbReference>
<dbReference type="RefSeq" id="XP_022506609.1">
    <property type="nucleotide sequence ID" value="XM_022661101.1"/>
</dbReference>
<dbReference type="InterPro" id="IPR027417">
    <property type="entry name" value="P-loop_NTPase"/>
</dbReference>
<accession>A0A177ERQ2</accession>
<feature type="repeat" description="ANK" evidence="2">
    <location>
        <begin position="978"/>
        <end position="1010"/>
    </location>
</feature>
<feature type="repeat" description="ANK" evidence="2">
    <location>
        <begin position="720"/>
        <end position="752"/>
    </location>
</feature>
<dbReference type="Gene3D" id="1.25.40.20">
    <property type="entry name" value="Ankyrin repeat-containing domain"/>
    <property type="match status" value="3"/>
</dbReference>
<organism evidence="4 5">
    <name type="scientific">Fonsecaea monophora</name>
    <dbReference type="NCBI Taxonomy" id="254056"/>
    <lineage>
        <taxon>Eukaryota</taxon>
        <taxon>Fungi</taxon>
        <taxon>Dikarya</taxon>
        <taxon>Ascomycota</taxon>
        <taxon>Pezizomycotina</taxon>
        <taxon>Eurotiomycetes</taxon>
        <taxon>Chaetothyriomycetidae</taxon>
        <taxon>Chaetothyriales</taxon>
        <taxon>Herpotrichiellaceae</taxon>
        <taxon>Fonsecaea</taxon>
    </lineage>
</organism>
<dbReference type="Proteomes" id="UP000077002">
    <property type="component" value="Unassembled WGS sequence"/>
</dbReference>
<keyword evidence="5" id="KW-1185">Reference proteome</keyword>
<dbReference type="Pfam" id="PF17111">
    <property type="entry name" value="PigL_N"/>
    <property type="match status" value="1"/>
</dbReference>
<reference evidence="4 5" key="1">
    <citation type="submission" date="2016-03" db="EMBL/GenBank/DDBJ databases">
        <title>Draft genome sequence of the Fonsecaea monophora CBS 269.37.</title>
        <authorList>
            <person name="Bombassaro A."/>
            <person name="Vinicius W.A."/>
            <person name="De Hoog S."/>
            <person name="Sun J."/>
            <person name="Souza E.M."/>
            <person name="Raittz R.T."/>
            <person name="Costa F."/>
            <person name="Leao A.C."/>
            <person name="Tadra-Sfeir M.Z."/>
            <person name="Baura V."/>
            <person name="Balsanelli E."/>
            <person name="Pedrosa F.O."/>
            <person name="Moreno L.F."/>
            <person name="Steffens M.B."/>
            <person name="Xi L."/>
            <person name="Bocca A.L."/>
            <person name="Felipe M.S."/>
            <person name="Teixeira M."/>
            <person name="Telles Filho F.Q."/>
            <person name="Azevedo C.M."/>
            <person name="Gomes R."/>
            <person name="Vicente V.A."/>
        </authorList>
    </citation>
    <scope>NUCLEOTIDE SEQUENCE [LARGE SCALE GENOMIC DNA]</scope>
    <source>
        <strain evidence="4 5">CBS 269.37</strain>
    </source>
</reference>
<proteinExistence type="predicted"/>